<accession>A0A975BAB8</accession>
<name>A0A975BAB8_9BACT</name>
<evidence type="ECO:0000313" key="2">
    <source>
        <dbReference type="EMBL" id="QTA81708.1"/>
    </source>
</evidence>
<organism evidence="2 3">
    <name type="scientific">Desulfonema limicola</name>
    <dbReference type="NCBI Taxonomy" id="45656"/>
    <lineage>
        <taxon>Bacteria</taxon>
        <taxon>Pseudomonadati</taxon>
        <taxon>Thermodesulfobacteriota</taxon>
        <taxon>Desulfobacteria</taxon>
        <taxon>Desulfobacterales</taxon>
        <taxon>Desulfococcaceae</taxon>
        <taxon>Desulfonema</taxon>
    </lineage>
</organism>
<sequence>MNHKNDKWEEIFEFAAEDVITHLKFPKDCPMYEKVIAFALDELEPFEQEEVKTHIISCTACMDLFFDLRTAEAISSETQEQTVHSEIMAFIKGEKKTAESGRLCHKISLSQKIFEFIKHFLSLLITPKGISALAACSLVMFIVIYNVIDKSIPLNSSMILTVRPPVTRGSETPGLRNVNQGDILKTGDNYKITIYADKDGYCYVILAGDSGRIKLLFKGRISAGKTLEIPGRENWEQLDPYTGDKGIETVYLISSHEEIEDFDIRFNKLKAVGADQIYIIFPKAFIKGFWFRHE</sequence>
<keyword evidence="3" id="KW-1185">Reference proteome</keyword>
<keyword evidence="1" id="KW-0812">Transmembrane</keyword>
<feature type="transmembrane region" description="Helical" evidence="1">
    <location>
        <begin position="120"/>
        <end position="148"/>
    </location>
</feature>
<keyword evidence="1" id="KW-1133">Transmembrane helix</keyword>
<proteinExistence type="predicted"/>
<evidence type="ECO:0000256" key="1">
    <source>
        <dbReference type="SAM" id="Phobius"/>
    </source>
</evidence>
<evidence type="ECO:0000313" key="3">
    <source>
        <dbReference type="Proteomes" id="UP000663720"/>
    </source>
</evidence>
<reference evidence="2" key="1">
    <citation type="journal article" date="2021" name="Microb. Physiol.">
        <title>Proteogenomic Insights into the Physiology of Marine, Sulfate-Reducing, Filamentous Desulfonema limicola and Desulfonema magnum.</title>
        <authorList>
            <person name="Schnaars V."/>
            <person name="Wohlbrand L."/>
            <person name="Scheve S."/>
            <person name="Hinrichs C."/>
            <person name="Reinhardt R."/>
            <person name="Rabus R."/>
        </authorList>
    </citation>
    <scope>NUCLEOTIDE SEQUENCE</scope>
    <source>
        <strain evidence="2">5ac10</strain>
    </source>
</reference>
<dbReference type="EMBL" id="CP061799">
    <property type="protein sequence ID" value="QTA81708.1"/>
    <property type="molecule type" value="Genomic_DNA"/>
</dbReference>
<dbReference type="AlphaFoldDB" id="A0A975BAB8"/>
<dbReference type="Proteomes" id="UP000663720">
    <property type="component" value="Chromosome"/>
</dbReference>
<dbReference type="KEGG" id="dli:dnl_40540"/>
<gene>
    <name evidence="2" type="ORF">dnl_40540</name>
</gene>
<dbReference type="RefSeq" id="WP_207687713.1">
    <property type="nucleotide sequence ID" value="NZ_CP061799.1"/>
</dbReference>
<keyword evidence="1" id="KW-0472">Membrane</keyword>
<protein>
    <submittedName>
        <fullName evidence="2">DUF4384</fullName>
    </submittedName>
</protein>